<proteinExistence type="predicted"/>
<accession>A0A9Q3KS05</accession>
<evidence type="ECO:0000313" key="1">
    <source>
        <dbReference type="EMBL" id="MBW0585541.1"/>
    </source>
</evidence>
<dbReference type="Proteomes" id="UP000765509">
    <property type="component" value="Unassembled WGS sequence"/>
</dbReference>
<gene>
    <name evidence="1" type="ORF">O181_125256</name>
</gene>
<evidence type="ECO:0000313" key="2">
    <source>
        <dbReference type="Proteomes" id="UP000765509"/>
    </source>
</evidence>
<comment type="caution">
    <text evidence="1">The sequence shown here is derived from an EMBL/GenBank/DDBJ whole genome shotgun (WGS) entry which is preliminary data.</text>
</comment>
<keyword evidence="2" id="KW-1185">Reference proteome</keyword>
<dbReference type="EMBL" id="AVOT02121217">
    <property type="protein sequence ID" value="MBW0585541.1"/>
    <property type="molecule type" value="Genomic_DNA"/>
</dbReference>
<reference evidence="1" key="1">
    <citation type="submission" date="2021-03" db="EMBL/GenBank/DDBJ databases">
        <title>Draft genome sequence of rust myrtle Austropuccinia psidii MF-1, a brazilian biotype.</title>
        <authorList>
            <person name="Quecine M.C."/>
            <person name="Pachon D.M.R."/>
            <person name="Bonatelli M.L."/>
            <person name="Correr F.H."/>
            <person name="Franceschini L.M."/>
            <person name="Leite T.F."/>
            <person name="Margarido G.R.A."/>
            <person name="Almeida C.A."/>
            <person name="Ferrarezi J.A."/>
            <person name="Labate C.A."/>
        </authorList>
    </citation>
    <scope>NUCLEOTIDE SEQUENCE</scope>
    <source>
        <strain evidence="1">MF-1</strain>
    </source>
</reference>
<sequence>MEDSFTYAKDKWDKSHFTPEFKLGGDLVLLSTSIFNEIKGCKKFKYSFEGPFVIKAPRGENSVQVELSEELSNKHTKFPVIFIKTYKTVYADRFTLRHEAPQLVPPVETSGTKIITKVLKEAKLSTKKLMEYLVRYSDPTCGD</sequence>
<protein>
    <submittedName>
        <fullName evidence="1">Uncharacterized protein</fullName>
    </submittedName>
</protein>
<organism evidence="1 2">
    <name type="scientific">Austropuccinia psidii MF-1</name>
    <dbReference type="NCBI Taxonomy" id="1389203"/>
    <lineage>
        <taxon>Eukaryota</taxon>
        <taxon>Fungi</taxon>
        <taxon>Dikarya</taxon>
        <taxon>Basidiomycota</taxon>
        <taxon>Pucciniomycotina</taxon>
        <taxon>Pucciniomycetes</taxon>
        <taxon>Pucciniales</taxon>
        <taxon>Sphaerophragmiaceae</taxon>
        <taxon>Austropuccinia</taxon>
    </lineage>
</organism>
<dbReference type="OrthoDB" id="3064439at2759"/>
<name>A0A9Q3KS05_9BASI</name>
<dbReference type="AlphaFoldDB" id="A0A9Q3KS05"/>